<keyword evidence="7 16" id="KW-0963">Cytoplasm</keyword>
<comment type="subcellular location">
    <subcellularLocation>
        <location evidence="3 16">Cytoplasm</location>
    </subcellularLocation>
</comment>
<comment type="caution">
    <text evidence="17">The sequence shown here is derived from an EMBL/GenBank/DDBJ whole genome shotgun (WGS) entry which is preliminary data.</text>
</comment>
<keyword evidence="8 16" id="KW-0808">Transferase</keyword>
<dbReference type="Pfam" id="PF03309">
    <property type="entry name" value="Pan_kinase"/>
    <property type="match status" value="1"/>
</dbReference>
<evidence type="ECO:0000256" key="14">
    <source>
        <dbReference type="ARBA" id="ARBA00038036"/>
    </source>
</evidence>
<dbReference type="Proteomes" id="UP000053947">
    <property type="component" value="Unassembled WGS sequence"/>
</dbReference>
<dbReference type="EMBL" id="LFDV01000002">
    <property type="protein sequence ID" value="KTB47990.1"/>
    <property type="molecule type" value="Genomic_DNA"/>
</dbReference>
<dbReference type="OrthoDB" id="9804707at2"/>
<dbReference type="NCBIfam" id="NF009848">
    <property type="entry name" value="PRK13318.1-6"/>
    <property type="match status" value="1"/>
</dbReference>
<evidence type="ECO:0000256" key="4">
    <source>
        <dbReference type="ARBA" id="ARBA00005225"/>
    </source>
</evidence>
<comment type="caution">
    <text evidence="16">Lacks conserved residue(s) required for the propagation of feature annotation.</text>
</comment>
<evidence type="ECO:0000256" key="7">
    <source>
        <dbReference type="ARBA" id="ARBA00022490"/>
    </source>
</evidence>
<keyword evidence="16" id="KW-0479">Metal-binding</keyword>
<dbReference type="GO" id="GO:0046872">
    <property type="term" value="F:metal ion binding"/>
    <property type="evidence" value="ECO:0007669"/>
    <property type="project" value="UniProtKB-KW"/>
</dbReference>
<dbReference type="AlphaFoldDB" id="A0A0W0GHF7"/>
<keyword evidence="13 16" id="KW-0173">Coenzyme A biosynthesis</keyword>
<evidence type="ECO:0000256" key="5">
    <source>
        <dbReference type="ARBA" id="ARBA00011738"/>
    </source>
</evidence>
<evidence type="ECO:0000256" key="9">
    <source>
        <dbReference type="ARBA" id="ARBA00022741"/>
    </source>
</evidence>
<feature type="binding site" evidence="16">
    <location>
        <begin position="6"/>
        <end position="13"/>
    </location>
    <ligand>
        <name>ATP</name>
        <dbReference type="ChEBI" id="CHEBI:30616"/>
    </ligand>
</feature>
<evidence type="ECO:0000256" key="10">
    <source>
        <dbReference type="ARBA" id="ARBA00022777"/>
    </source>
</evidence>
<keyword evidence="11 16" id="KW-0067">ATP-binding</keyword>
<feature type="binding site" evidence="16">
    <location>
        <position position="184"/>
    </location>
    <ligand>
        <name>substrate</name>
    </ligand>
</feature>
<evidence type="ECO:0000256" key="12">
    <source>
        <dbReference type="ARBA" id="ARBA00022958"/>
    </source>
</evidence>
<accession>A0A0W0GHF7</accession>
<dbReference type="PATRIC" id="fig|1217799.6.peg.858"/>
<dbReference type="RefSeq" id="WP_058438970.1">
    <property type="nucleotide sequence ID" value="NZ_KQ758903.1"/>
</dbReference>
<evidence type="ECO:0000256" key="11">
    <source>
        <dbReference type="ARBA" id="ARBA00022840"/>
    </source>
</evidence>
<comment type="similarity">
    <text evidence="14 16">Belongs to the type III pantothenate kinase family.</text>
</comment>
<reference evidence="17 18" key="1">
    <citation type="submission" date="2015-06" db="EMBL/GenBank/DDBJ databases">
        <title>Genome sequence of the organohalide-respiring Dehalogenimonas alkenigignens type strain (IP3-3T).</title>
        <authorList>
            <person name="Key T.A."/>
            <person name="Richmond D.P."/>
            <person name="Bowman K.S."/>
            <person name="Cho Y.-J."/>
            <person name="Chun J."/>
            <person name="da Costa M.S."/>
            <person name="Rainey F.A."/>
            <person name="Moe W.M."/>
        </authorList>
    </citation>
    <scope>NUCLEOTIDE SEQUENCE [LARGE SCALE GENOMIC DNA]</scope>
    <source>
        <strain evidence="17 18">IP3-3</strain>
    </source>
</reference>
<feature type="binding site" evidence="16">
    <location>
        <position position="129"/>
    </location>
    <ligand>
        <name>K(+)</name>
        <dbReference type="ChEBI" id="CHEBI:29103"/>
    </ligand>
</feature>
<evidence type="ECO:0000313" key="18">
    <source>
        <dbReference type="Proteomes" id="UP000053947"/>
    </source>
</evidence>
<dbReference type="PANTHER" id="PTHR34265">
    <property type="entry name" value="TYPE III PANTOTHENATE KINASE"/>
    <property type="match status" value="1"/>
</dbReference>
<evidence type="ECO:0000256" key="3">
    <source>
        <dbReference type="ARBA" id="ARBA00004496"/>
    </source>
</evidence>
<dbReference type="GO" id="GO:0005737">
    <property type="term" value="C:cytoplasm"/>
    <property type="evidence" value="ECO:0007669"/>
    <property type="project" value="UniProtKB-SubCell"/>
</dbReference>
<sequence length="255" mass="26874">MLLVIDIGNTTISLGAYDGDRLAASLRVATVLQKLPDEYASLLLHLLPLNGIDPKSVDKVAICSVVPPLTGAFEELCRKYFHAEPLTIGAGTRTGVKIRMDNPREVGADRIVNAAAAFQLYKTACIVVDLGTGTTFDTVSASGEFIGGAIAPGIGIAAEALTARTSMLPRIELQRPERAIGTSTVKAMQSGMVFGYTGLVESIVSRIQAELPSKALVIATGGYAGLLAAETGIFDAVAPDLTLYGLRLIYYMNRA</sequence>
<dbReference type="InterPro" id="IPR004619">
    <property type="entry name" value="Type_III_PanK"/>
</dbReference>
<comment type="cofactor">
    <cofactor evidence="16">
        <name>NH4(+)</name>
        <dbReference type="ChEBI" id="CHEBI:28938"/>
    </cofactor>
    <cofactor evidence="16">
        <name>K(+)</name>
        <dbReference type="ChEBI" id="CHEBI:29103"/>
    </cofactor>
    <text evidence="16">A monovalent cation. Ammonium or potassium.</text>
</comment>
<evidence type="ECO:0000313" key="17">
    <source>
        <dbReference type="EMBL" id="KTB47990.1"/>
    </source>
</evidence>
<gene>
    <name evidence="16" type="primary">coaX</name>
    <name evidence="17" type="ORF">DEALK_08350</name>
</gene>
<dbReference type="NCBIfam" id="TIGR00671">
    <property type="entry name" value="baf"/>
    <property type="match status" value="1"/>
</dbReference>
<dbReference type="PANTHER" id="PTHR34265:SF1">
    <property type="entry name" value="TYPE III PANTOTHENATE KINASE"/>
    <property type="match status" value="1"/>
</dbReference>
<comment type="cofactor">
    <cofactor evidence="2">
        <name>K(+)</name>
        <dbReference type="ChEBI" id="CHEBI:29103"/>
    </cofactor>
</comment>
<dbReference type="HAMAP" id="MF_01274">
    <property type="entry name" value="Pantothen_kinase_3"/>
    <property type="match status" value="1"/>
</dbReference>
<protein>
    <recommendedName>
        <fullName evidence="15 16">Type III pantothenate kinase</fullName>
        <ecNumber evidence="6 16">2.7.1.33</ecNumber>
    </recommendedName>
    <alternativeName>
        <fullName evidence="16">PanK-III</fullName>
    </alternativeName>
    <alternativeName>
        <fullName evidence="16">Pantothenic acid kinase</fullName>
    </alternativeName>
</protein>
<feature type="binding site" evidence="16">
    <location>
        <position position="132"/>
    </location>
    <ligand>
        <name>ATP</name>
        <dbReference type="ChEBI" id="CHEBI:30616"/>
    </ligand>
</feature>
<comment type="function">
    <text evidence="16">Catalyzes the phosphorylation of pantothenate (Pan), the first step in CoA biosynthesis.</text>
</comment>
<organism evidence="17 18">
    <name type="scientific">Dehalogenimonas alkenigignens</name>
    <dbReference type="NCBI Taxonomy" id="1217799"/>
    <lineage>
        <taxon>Bacteria</taxon>
        <taxon>Bacillati</taxon>
        <taxon>Chloroflexota</taxon>
        <taxon>Dehalococcoidia</taxon>
        <taxon>Dehalococcoidales</taxon>
        <taxon>Dehalococcoidaceae</taxon>
        <taxon>Dehalogenimonas</taxon>
    </lineage>
</organism>
<evidence type="ECO:0000256" key="1">
    <source>
        <dbReference type="ARBA" id="ARBA00001206"/>
    </source>
</evidence>
<comment type="subunit">
    <text evidence="5 16">Homodimer.</text>
</comment>
<evidence type="ECO:0000256" key="15">
    <source>
        <dbReference type="ARBA" id="ARBA00040883"/>
    </source>
</evidence>
<dbReference type="GO" id="GO:0005524">
    <property type="term" value="F:ATP binding"/>
    <property type="evidence" value="ECO:0007669"/>
    <property type="project" value="UniProtKB-UniRule"/>
</dbReference>
<proteinExistence type="inferred from homology"/>
<evidence type="ECO:0000256" key="16">
    <source>
        <dbReference type="HAMAP-Rule" id="MF_01274"/>
    </source>
</evidence>
<comment type="pathway">
    <text evidence="4 16">Cofactor biosynthesis; coenzyme A biosynthesis; CoA from (R)-pantothenate: step 1/5.</text>
</comment>
<keyword evidence="18" id="KW-1185">Reference proteome</keyword>
<evidence type="ECO:0000256" key="13">
    <source>
        <dbReference type="ARBA" id="ARBA00022993"/>
    </source>
</evidence>
<comment type="catalytic activity">
    <reaction evidence="1 16">
        <text>(R)-pantothenate + ATP = (R)-4'-phosphopantothenate + ADP + H(+)</text>
        <dbReference type="Rhea" id="RHEA:16373"/>
        <dbReference type="ChEBI" id="CHEBI:10986"/>
        <dbReference type="ChEBI" id="CHEBI:15378"/>
        <dbReference type="ChEBI" id="CHEBI:29032"/>
        <dbReference type="ChEBI" id="CHEBI:30616"/>
        <dbReference type="ChEBI" id="CHEBI:456216"/>
        <dbReference type="EC" id="2.7.1.33"/>
    </reaction>
</comment>
<name>A0A0W0GHF7_9CHLR</name>
<dbReference type="UniPathway" id="UPA00241">
    <property type="reaction ID" value="UER00352"/>
</dbReference>
<dbReference type="NCBIfam" id="NF009855">
    <property type="entry name" value="PRK13321.1"/>
    <property type="match status" value="1"/>
</dbReference>
<dbReference type="InterPro" id="IPR043129">
    <property type="entry name" value="ATPase_NBD"/>
</dbReference>
<feature type="binding site" evidence="16">
    <location>
        <begin position="107"/>
        <end position="110"/>
    </location>
    <ligand>
        <name>substrate</name>
    </ligand>
</feature>
<dbReference type="STRING" id="1217799.DEALK_08350"/>
<dbReference type="SUPFAM" id="SSF53067">
    <property type="entry name" value="Actin-like ATPase domain"/>
    <property type="match status" value="2"/>
</dbReference>
<evidence type="ECO:0000256" key="8">
    <source>
        <dbReference type="ARBA" id="ARBA00022679"/>
    </source>
</evidence>
<evidence type="ECO:0000256" key="2">
    <source>
        <dbReference type="ARBA" id="ARBA00001958"/>
    </source>
</evidence>
<keyword evidence="12 16" id="KW-0630">Potassium</keyword>
<feature type="active site" description="Proton acceptor" evidence="16">
    <location>
        <position position="109"/>
    </location>
</feature>
<dbReference type="GO" id="GO:0015937">
    <property type="term" value="P:coenzyme A biosynthetic process"/>
    <property type="evidence" value="ECO:0007669"/>
    <property type="project" value="UniProtKB-UniRule"/>
</dbReference>
<dbReference type="Gene3D" id="3.30.420.40">
    <property type="match status" value="2"/>
</dbReference>
<dbReference type="EC" id="2.7.1.33" evidence="6 16"/>
<keyword evidence="9 16" id="KW-0547">Nucleotide-binding</keyword>
<evidence type="ECO:0000256" key="6">
    <source>
        <dbReference type="ARBA" id="ARBA00012102"/>
    </source>
</evidence>
<keyword evidence="10 16" id="KW-0418">Kinase</keyword>
<dbReference type="CDD" id="cd24015">
    <property type="entry name" value="ASKHA_NBD_PanK-III"/>
    <property type="match status" value="1"/>
</dbReference>
<dbReference type="GO" id="GO:0004594">
    <property type="term" value="F:pantothenate kinase activity"/>
    <property type="evidence" value="ECO:0007669"/>
    <property type="project" value="UniProtKB-UniRule"/>
</dbReference>